<dbReference type="OrthoDB" id="2573163at2759"/>
<evidence type="ECO:0000313" key="7">
    <source>
        <dbReference type="EMBL" id="VFT79995.1"/>
    </source>
</evidence>
<evidence type="ECO:0000256" key="4">
    <source>
        <dbReference type="RuleBase" id="RU363090"/>
    </source>
</evidence>
<feature type="compositionally biased region" description="Low complexity" evidence="5">
    <location>
        <begin position="109"/>
        <end position="124"/>
    </location>
</feature>
<evidence type="ECO:0000313" key="6">
    <source>
        <dbReference type="EMBL" id="KAF0716512.1"/>
    </source>
</evidence>
<feature type="region of interest" description="Disordered" evidence="5">
    <location>
        <begin position="109"/>
        <end position="137"/>
    </location>
</feature>
<dbReference type="GO" id="GO:0000828">
    <property type="term" value="F:inositol hexakisphosphate kinase activity"/>
    <property type="evidence" value="ECO:0007669"/>
    <property type="project" value="TreeGrafter"/>
</dbReference>
<evidence type="ECO:0000256" key="2">
    <source>
        <dbReference type="ARBA" id="ARBA00022679"/>
    </source>
</evidence>
<name>A0A485K8E5_9STRA</name>
<dbReference type="GO" id="GO:0005737">
    <property type="term" value="C:cytoplasm"/>
    <property type="evidence" value="ECO:0007669"/>
    <property type="project" value="TreeGrafter"/>
</dbReference>
<protein>
    <recommendedName>
        <fullName evidence="4">Kinase</fullName>
        <ecNumber evidence="4">2.7.-.-</ecNumber>
    </recommendedName>
</protein>
<feature type="compositionally biased region" description="Polar residues" evidence="5">
    <location>
        <begin position="13"/>
        <end position="29"/>
    </location>
</feature>
<accession>A0A485K8E5</accession>
<dbReference type="InterPro" id="IPR038286">
    <property type="entry name" value="IPK_sf"/>
</dbReference>
<evidence type="ECO:0000256" key="1">
    <source>
        <dbReference type="ARBA" id="ARBA00007374"/>
    </source>
</evidence>
<sequence>MADAPAAEAMPPSTETSASAAPTRPTVTASSSSRIVARSCVGGTAFYLFKHQVGGHKPILRSAPGEICKPAIPVELHFYQALAPTYPQLIAYVPTYLGTIVVDLQPSGSSMDDGAGGDDIPAAPRQNEGKGMKKVPSMRRASRSVDLSFSHALWNKDIQERSSFLCEYLVLGDLTQGFVRPCILDIKMGTRQHGQHASPQKVRSHSAKCKATTSASLGFRLCGMQIFQPADGRYVLRDKHWGRTLKVGDIKPALQFFLSTGDSLRIDAVKVLLTRLRALQGVIQNTTGIRFWGASLLLVYEGDPQSAVRTDMRLIDFANCHHDTSITTPDEGLLLGLHNLITYLGAIQDSSHE</sequence>
<dbReference type="Proteomes" id="UP000332933">
    <property type="component" value="Unassembled WGS sequence"/>
</dbReference>
<dbReference type="EMBL" id="CAADRA010000394">
    <property type="protein sequence ID" value="VFT79995.1"/>
    <property type="molecule type" value="Genomic_DNA"/>
</dbReference>
<dbReference type="GO" id="GO:0032958">
    <property type="term" value="P:inositol phosphate biosynthetic process"/>
    <property type="evidence" value="ECO:0007669"/>
    <property type="project" value="InterPro"/>
</dbReference>
<dbReference type="Gene3D" id="3.30.470.160">
    <property type="entry name" value="Inositol polyphosphate kinase"/>
    <property type="match status" value="1"/>
</dbReference>
<dbReference type="EC" id="2.7.-.-" evidence="4"/>
<keyword evidence="8" id="KW-1185">Reference proteome</keyword>
<dbReference type="Pfam" id="PF03770">
    <property type="entry name" value="IPK"/>
    <property type="match status" value="1"/>
</dbReference>
<evidence type="ECO:0000256" key="5">
    <source>
        <dbReference type="SAM" id="MobiDB-lite"/>
    </source>
</evidence>
<reference evidence="7 8" key="1">
    <citation type="submission" date="2019-03" db="EMBL/GenBank/DDBJ databases">
        <authorList>
            <person name="Gaulin E."/>
            <person name="Dumas B."/>
        </authorList>
    </citation>
    <scope>NUCLEOTIDE SEQUENCE [LARGE SCALE GENOMIC DNA]</scope>
    <source>
        <strain evidence="7">CBS 568.67</strain>
    </source>
</reference>
<dbReference type="SUPFAM" id="SSF56104">
    <property type="entry name" value="SAICAR synthase-like"/>
    <property type="match status" value="1"/>
</dbReference>
<dbReference type="GO" id="GO:0005634">
    <property type="term" value="C:nucleus"/>
    <property type="evidence" value="ECO:0007669"/>
    <property type="project" value="TreeGrafter"/>
</dbReference>
<comment type="similarity">
    <text evidence="1 4">Belongs to the inositol phosphokinase (IPK) family.</text>
</comment>
<dbReference type="EMBL" id="VJMH01000394">
    <property type="protein sequence ID" value="KAF0716512.1"/>
    <property type="molecule type" value="Genomic_DNA"/>
</dbReference>
<feature type="region of interest" description="Disordered" evidence="5">
    <location>
        <begin position="1"/>
        <end position="29"/>
    </location>
</feature>
<gene>
    <name evidence="7" type="primary">Aste57867_2806</name>
    <name evidence="6" type="ORF">As57867_002799</name>
    <name evidence="7" type="ORF">ASTE57867_2806</name>
</gene>
<keyword evidence="3 4" id="KW-0418">Kinase</keyword>
<keyword evidence="2 4" id="KW-0808">Transferase</keyword>
<dbReference type="AlphaFoldDB" id="A0A485K8E5"/>
<feature type="compositionally biased region" description="Low complexity" evidence="5">
    <location>
        <begin position="1"/>
        <end position="12"/>
    </location>
</feature>
<organism evidence="7 8">
    <name type="scientific">Aphanomyces stellatus</name>
    <dbReference type="NCBI Taxonomy" id="120398"/>
    <lineage>
        <taxon>Eukaryota</taxon>
        <taxon>Sar</taxon>
        <taxon>Stramenopiles</taxon>
        <taxon>Oomycota</taxon>
        <taxon>Saprolegniomycetes</taxon>
        <taxon>Saprolegniales</taxon>
        <taxon>Verrucalvaceae</taxon>
        <taxon>Aphanomyces</taxon>
    </lineage>
</organism>
<dbReference type="GO" id="GO:0046854">
    <property type="term" value="P:phosphatidylinositol phosphate biosynthetic process"/>
    <property type="evidence" value="ECO:0007669"/>
    <property type="project" value="TreeGrafter"/>
</dbReference>
<reference evidence="6" key="2">
    <citation type="submission" date="2019-06" db="EMBL/GenBank/DDBJ databases">
        <title>Genomics analysis of Aphanomyces spp. identifies a new class of oomycete effector associated with host adaptation.</title>
        <authorList>
            <person name="Gaulin E."/>
        </authorList>
    </citation>
    <scope>NUCLEOTIDE SEQUENCE</scope>
    <source>
        <strain evidence="6">CBS 578.67</strain>
    </source>
</reference>
<dbReference type="PANTHER" id="PTHR12400:SF21">
    <property type="entry name" value="KINASE"/>
    <property type="match status" value="1"/>
</dbReference>
<evidence type="ECO:0000256" key="3">
    <source>
        <dbReference type="ARBA" id="ARBA00022777"/>
    </source>
</evidence>
<proteinExistence type="inferred from homology"/>
<dbReference type="PANTHER" id="PTHR12400">
    <property type="entry name" value="INOSITOL POLYPHOSPHATE KINASE"/>
    <property type="match status" value="1"/>
</dbReference>
<evidence type="ECO:0000313" key="8">
    <source>
        <dbReference type="Proteomes" id="UP000332933"/>
    </source>
</evidence>
<dbReference type="InterPro" id="IPR005522">
    <property type="entry name" value="IPK"/>
</dbReference>